<feature type="compositionally biased region" description="Basic and acidic residues" evidence="1">
    <location>
        <begin position="87"/>
        <end position="100"/>
    </location>
</feature>
<organism evidence="2 3">
    <name type="scientific">Amanita thiersii Skay4041</name>
    <dbReference type="NCBI Taxonomy" id="703135"/>
    <lineage>
        <taxon>Eukaryota</taxon>
        <taxon>Fungi</taxon>
        <taxon>Dikarya</taxon>
        <taxon>Basidiomycota</taxon>
        <taxon>Agaricomycotina</taxon>
        <taxon>Agaricomycetes</taxon>
        <taxon>Agaricomycetidae</taxon>
        <taxon>Agaricales</taxon>
        <taxon>Pluteineae</taxon>
        <taxon>Amanitaceae</taxon>
        <taxon>Amanita</taxon>
    </lineage>
</organism>
<feature type="compositionally biased region" description="Acidic residues" evidence="1">
    <location>
        <begin position="75"/>
        <end position="86"/>
    </location>
</feature>
<reference evidence="2 3" key="1">
    <citation type="submission" date="2014-02" db="EMBL/GenBank/DDBJ databases">
        <title>Transposable element dynamics among asymbiotic and ectomycorrhizal Amanita fungi.</title>
        <authorList>
            <consortium name="DOE Joint Genome Institute"/>
            <person name="Hess J."/>
            <person name="Skrede I."/>
            <person name="Wolfe B."/>
            <person name="LaButti K."/>
            <person name="Ohm R.A."/>
            <person name="Grigoriev I.V."/>
            <person name="Pringle A."/>
        </authorList>
    </citation>
    <scope>NUCLEOTIDE SEQUENCE [LARGE SCALE GENOMIC DNA]</scope>
    <source>
        <strain evidence="2 3">SKay4041</strain>
    </source>
</reference>
<evidence type="ECO:0000313" key="3">
    <source>
        <dbReference type="Proteomes" id="UP000242287"/>
    </source>
</evidence>
<proteinExistence type="predicted"/>
<sequence>MPEANKCAITSIIDCYSEAPHPNSPPSKNADAMRKVLDQLALEVEADSDKDEDGDVNMALTTLKLSLKKKKSEAMDVDGAAEDSDGEEGRAAKEQKLLKAKKGEAARAERCCCAARAEGGNPRSLGTVPSKNIPVICPPCWRNPVHSGSASPPTSVSASSSPLPPLPPLTLPRAPFIPRRTSGRWAWIVVIILL</sequence>
<name>A0A2A9NSA2_9AGAR</name>
<evidence type="ECO:0000313" key="2">
    <source>
        <dbReference type="EMBL" id="PFH51201.1"/>
    </source>
</evidence>
<dbReference type="EMBL" id="KZ301990">
    <property type="protein sequence ID" value="PFH51201.1"/>
    <property type="molecule type" value="Genomic_DNA"/>
</dbReference>
<gene>
    <name evidence="2" type="ORF">AMATHDRAFT_3203</name>
</gene>
<accession>A0A2A9NSA2</accession>
<keyword evidence="3" id="KW-1185">Reference proteome</keyword>
<dbReference type="AlphaFoldDB" id="A0A2A9NSA2"/>
<feature type="region of interest" description="Disordered" evidence="1">
    <location>
        <begin position="68"/>
        <end position="100"/>
    </location>
</feature>
<dbReference type="Proteomes" id="UP000242287">
    <property type="component" value="Unassembled WGS sequence"/>
</dbReference>
<dbReference type="STRING" id="703135.A0A2A9NSA2"/>
<protein>
    <submittedName>
        <fullName evidence="2">Uncharacterized protein</fullName>
    </submittedName>
</protein>
<evidence type="ECO:0000256" key="1">
    <source>
        <dbReference type="SAM" id="MobiDB-lite"/>
    </source>
</evidence>